<organism evidence="1 2">
    <name type="scientific">Vaccinium darrowii</name>
    <dbReference type="NCBI Taxonomy" id="229202"/>
    <lineage>
        <taxon>Eukaryota</taxon>
        <taxon>Viridiplantae</taxon>
        <taxon>Streptophyta</taxon>
        <taxon>Embryophyta</taxon>
        <taxon>Tracheophyta</taxon>
        <taxon>Spermatophyta</taxon>
        <taxon>Magnoliopsida</taxon>
        <taxon>eudicotyledons</taxon>
        <taxon>Gunneridae</taxon>
        <taxon>Pentapetalae</taxon>
        <taxon>asterids</taxon>
        <taxon>Ericales</taxon>
        <taxon>Ericaceae</taxon>
        <taxon>Vaccinioideae</taxon>
        <taxon>Vaccinieae</taxon>
        <taxon>Vaccinium</taxon>
    </lineage>
</organism>
<accession>A0ACB7XPE1</accession>
<proteinExistence type="predicted"/>
<protein>
    <submittedName>
        <fullName evidence="1">Uncharacterized protein</fullName>
    </submittedName>
</protein>
<evidence type="ECO:0000313" key="1">
    <source>
        <dbReference type="EMBL" id="KAH7842694.1"/>
    </source>
</evidence>
<reference evidence="1 2" key="1">
    <citation type="journal article" date="2021" name="Hortic Res">
        <title>High-quality reference genome and annotation aids understanding of berry development for evergreen blueberry (Vaccinium darrowii).</title>
        <authorList>
            <person name="Yu J."/>
            <person name="Hulse-Kemp A.M."/>
            <person name="Babiker E."/>
            <person name="Staton M."/>
        </authorList>
    </citation>
    <scope>NUCLEOTIDE SEQUENCE [LARGE SCALE GENOMIC DNA]</scope>
    <source>
        <strain evidence="2">cv. NJ 8807/NJ 8810</strain>
        <tissue evidence="1">Young leaf</tissue>
    </source>
</reference>
<comment type="caution">
    <text evidence="1">The sequence shown here is derived from an EMBL/GenBank/DDBJ whole genome shotgun (WGS) entry which is preliminary data.</text>
</comment>
<name>A0ACB7XPE1_9ERIC</name>
<gene>
    <name evidence="1" type="ORF">Vadar_008119</name>
</gene>
<keyword evidence="2" id="KW-1185">Reference proteome</keyword>
<dbReference type="EMBL" id="CM037151">
    <property type="protein sequence ID" value="KAH7842694.1"/>
    <property type="molecule type" value="Genomic_DNA"/>
</dbReference>
<evidence type="ECO:0000313" key="2">
    <source>
        <dbReference type="Proteomes" id="UP000828048"/>
    </source>
</evidence>
<dbReference type="Proteomes" id="UP000828048">
    <property type="component" value="Chromosome 1"/>
</dbReference>
<sequence length="123" mass="12639">MELSAPSAVVGSPTLGQLLKKVGDVRKEVTGDETPVHRVLEMGGMTPAASQVLYPSFSLSATSPTASKSAKKMSLSRRQAPAPVAGENIFLKTKVLLNEISGEARDGEILAVLGASGSGKSTS</sequence>